<feature type="transmembrane region" description="Helical" evidence="1">
    <location>
        <begin position="12"/>
        <end position="32"/>
    </location>
</feature>
<evidence type="ECO:0000256" key="1">
    <source>
        <dbReference type="SAM" id="Phobius"/>
    </source>
</evidence>
<keyword evidence="1" id="KW-0812">Transmembrane</keyword>
<dbReference type="STRING" id="1229780.BN381_100173"/>
<dbReference type="AlphaFoldDB" id="R4YZ78"/>
<sequence>MMRRNERGSVVWWVVGVMGCVLLLLTALGVLAQRSLRIAQAQAVADLSALAAVGSAEAGRQAGTVGSAPGAAQEVSARNGWVLTSVTSSELALGGRLWRVRISGDGVSAVAAARPDPVHRDLAAGP</sequence>
<protein>
    <submittedName>
        <fullName evidence="2">Uncharacterized protein</fullName>
    </submittedName>
</protein>
<gene>
    <name evidence="2" type="ORF">BN381_100173</name>
</gene>
<dbReference type="EMBL" id="CANL01000002">
    <property type="protein sequence ID" value="CCM62286.1"/>
    <property type="molecule type" value="Genomic_DNA"/>
</dbReference>
<organism evidence="2 3">
    <name type="scientific">Candidatus Neomicrothrix parvicella RN1</name>
    <dbReference type="NCBI Taxonomy" id="1229780"/>
    <lineage>
        <taxon>Bacteria</taxon>
        <taxon>Bacillati</taxon>
        <taxon>Actinomycetota</taxon>
        <taxon>Acidimicrobiia</taxon>
        <taxon>Acidimicrobiales</taxon>
        <taxon>Microthrixaceae</taxon>
        <taxon>Candidatus Neomicrothrix</taxon>
    </lineage>
</organism>
<reference evidence="2 3" key="1">
    <citation type="journal article" date="2013" name="ISME J.">
        <title>Metabolic model for the filamentous 'Candidatus Microthrix parvicella' based on genomic and metagenomic analyses.</title>
        <authorList>
            <person name="Jon McIlroy S."/>
            <person name="Kristiansen R."/>
            <person name="Albertsen M."/>
            <person name="Michael Karst S."/>
            <person name="Rossetti S."/>
            <person name="Lund Nielsen J."/>
            <person name="Tandoi V."/>
            <person name="James Seviour R."/>
            <person name="Nielsen P.H."/>
        </authorList>
    </citation>
    <scope>NUCLEOTIDE SEQUENCE [LARGE SCALE GENOMIC DNA]</scope>
    <source>
        <strain evidence="2 3">RN1</strain>
    </source>
</reference>
<keyword evidence="3" id="KW-1185">Reference proteome</keyword>
<dbReference type="Proteomes" id="UP000018291">
    <property type="component" value="Unassembled WGS sequence"/>
</dbReference>
<accession>R4YZ78</accession>
<evidence type="ECO:0000313" key="3">
    <source>
        <dbReference type="Proteomes" id="UP000018291"/>
    </source>
</evidence>
<comment type="caution">
    <text evidence="2">The sequence shown here is derived from an EMBL/GenBank/DDBJ whole genome shotgun (WGS) entry which is preliminary data.</text>
</comment>
<keyword evidence="1" id="KW-1133">Transmembrane helix</keyword>
<name>R4YZ78_9ACTN</name>
<proteinExistence type="predicted"/>
<dbReference type="HOGENOM" id="CLU_1977519_0_0_11"/>
<evidence type="ECO:0000313" key="2">
    <source>
        <dbReference type="EMBL" id="CCM62286.1"/>
    </source>
</evidence>
<dbReference type="RefSeq" id="WP_012223526.1">
    <property type="nucleotide sequence ID" value="NZ_HG422565.1"/>
</dbReference>
<keyword evidence="1" id="KW-0472">Membrane</keyword>
<dbReference type="PROSITE" id="PS51257">
    <property type="entry name" value="PROKAR_LIPOPROTEIN"/>
    <property type="match status" value="1"/>
</dbReference>